<dbReference type="AlphaFoldDB" id="A0A9R1CS02"/>
<dbReference type="RefSeq" id="WP_256028522.1">
    <property type="nucleotide sequence ID" value="NZ_JAHLKM010000002.1"/>
</dbReference>
<protein>
    <submittedName>
        <fullName evidence="2">Uncharacterized protein</fullName>
    </submittedName>
</protein>
<feature type="region of interest" description="Disordered" evidence="1">
    <location>
        <begin position="63"/>
        <end position="100"/>
    </location>
</feature>
<proteinExistence type="predicted"/>
<comment type="caution">
    <text evidence="2">The sequence shown here is derived from an EMBL/GenBank/DDBJ whole genome shotgun (WGS) entry which is preliminary data.</text>
</comment>
<gene>
    <name evidence="2" type="ORF">KM295_03640</name>
</gene>
<sequence>MKRRAPLAGTDGALAVSDRLAVLSDARVGQVGEPRALYRWPKSRFVADFVGENNVFEGTSSLTGVMRARGKRRSGSETTPSRSPDRRLASRSARGRDAFGRVRYRRRLSHRVTVSSQN</sequence>
<evidence type="ECO:0000313" key="2">
    <source>
        <dbReference type="EMBL" id="MCQ4332596.1"/>
    </source>
</evidence>
<organism evidence="2 3">
    <name type="scientific">Natronomonas aquatica</name>
    <dbReference type="NCBI Taxonomy" id="2841590"/>
    <lineage>
        <taxon>Archaea</taxon>
        <taxon>Methanobacteriati</taxon>
        <taxon>Methanobacteriota</taxon>
        <taxon>Stenosarchaea group</taxon>
        <taxon>Halobacteria</taxon>
        <taxon>Halobacteriales</taxon>
        <taxon>Natronomonadaceae</taxon>
        <taxon>Natronomonas</taxon>
    </lineage>
</organism>
<evidence type="ECO:0000256" key="1">
    <source>
        <dbReference type="SAM" id="MobiDB-lite"/>
    </source>
</evidence>
<feature type="compositionally biased region" description="Basic and acidic residues" evidence="1">
    <location>
        <begin position="83"/>
        <end position="100"/>
    </location>
</feature>
<accession>A0A9R1CS02</accession>
<dbReference type="Proteomes" id="UP001139494">
    <property type="component" value="Unassembled WGS sequence"/>
</dbReference>
<keyword evidence="3" id="KW-1185">Reference proteome</keyword>
<reference evidence="2" key="1">
    <citation type="journal article" date="2023" name="Front. Microbiol.">
        <title>Genomic-based phylogenetic and metabolic analyses of the genus Natronomonas, and description of Natronomonas aquatica sp. nov.</title>
        <authorList>
            <person name="Garcia-Roldan A."/>
            <person name="Duran-Viseras A."/>
            <person name="de la Haba R.R."/>
            <person name="Corral P."/>
            <person name="Sanchez-Porro C."/>
            <person name="Ventosa A."/>
        </authorList>
    </citation>
    <scope>NUCLEOTIDE SEQUENCE</scope>
    <source>
        <strain evidence="2">F2-12</strain>
    </source>
</reference>
<dbReference type="Gene3D" id="2.40.50.100">
    <property type="match status" value="1"/>
</dbReference>
<evidence type="ECO:0000313" key="3">
    <source>
        <dbReference type="Proteomes" id="UP001139494"/>
    </source>
</evidence>
<name>A0A9R1CS02_9EURY</name>
<dbReference type="EMBL" id="JAHLKM010000002">
    <property type="protein sequence ID" value="MCQ4332596.1"/>
    <property type="molecule type" value="Genomic_DNA"/>
</dbReference>